<gene>
    <name evidence="8" type="ORF">AKJ09_05550</name>
</gene>
<evidence type="ECO:0000313" key="8">
    <source>
        <dbReference type="EMBL" id="AKU98886.1"/>
    </source>
</evidence>
<dbReference type="PANTHER" id="PTHR21392">
    <property type="entry name" value="TRNA-URIDINE AMINOCARBOXYPROPYLTRANSFERASE 2"/>
    <property type="match status" value="1"/>
</dbReference>
<dbReference type="GO" id="GO:0008033">
    <property type="term" value="P:tRNA processing"/>
    <property type="evidence" value="ECO:0007669"/>
    <property type="project" value="UniProtKB-KW"/>
</dbReference>
<dbReference type="SMART" id="SM01144">
    <property type="entry name" value="DTW"/>
    <property type="match status" value="1"/>
</dbReference>
<dbReference type="InterPro" id="IPR039262">
    <property type="entry name" value="DTWD2/TAPT"/>
</dbReference>
<feature type="region of interest" description="Disordered" evidence="6">
    <location>
        <begin position="185"/>
        <end position="207"/>
    </location>
</feature>
<comment type="similarity">
    <text evidence="5">Belongs to the TDD superfamily. DTWD2 family.</text>
</comment>
<dbReference type="EMBL" id="CP012333">
    <property type="protein sequence ID" value="AKU98886.1"/>
    <property type="molecule type" value="Genomic_DNA"/>
</dbReference>
<evidence type="ECO:0000313" key="9">
    <source>
        <dbReference type="Proteomes" id="UP000064967"/>
    </source>
</evidence>
<name>A0A0K1PZS7_9BACT</name>
<keyword evidence="4" id="KW-0819">tRNA processing</keyword>
<evidence type="ECO:0000256" key="3">
    <source>
        <dbReference type="ARBA" id="ARBA00022691"/>
    </source>
</evidence>
<evidence type="ECO:0000256" key="2">
    <source>
        <dbReference type="ARBA" id="ARBA00022679"/>
    </source>
</evidence>
<proteinExistence type="inferred from homology"/>
<evidence type="ECO:0000256" key="4">
    <source>
        <dbReference type="ARBA" id="ARBA00022694"/>
    </source>
</evidence>
<feature type="domain" description="DTW" evidence="7">
    <location>
        <begin position="1"/>
        <end position="177"/>
    </location>
</feature>
<dbReference type="Proteomes" id="UP000064967">
    <property type="component" value="Chromosome"/>
</dbReference>
<dbReference type="PATRIC" id="fig|1391654.3.peg.5628"/>
<organism evidence="8 9">
    <name type="scientific">Labilithrix luteola</name>
    <dbReference type="NCBI Taxonomy" id="1391654"/>
    <lineage>
        <taxon>Bacteria</taxon>
        <taxon>Pseudomonadati</taxon>
        <taxon>Myxococcota</taxon>
        <taxon>Polyangia</taxon>
        <taxon>Polyangiales</taxon>
        <taxon>Labilitrichaceae</taxon>
        <taxon>Labilithrix</taxon>
    </lineage>
</organism>
<dbReference type="AlphaFoldDB" id="A0A0K1PZS7"/>
<sequence length="207" mass="22674">MCSLFPRIELRTRLVLVIHRVEERKPTNTGRVATECLVNSEVHVRGHMDRPSDAIAVPEGSQPVLLFPHEDAVPLVDLAPKLAAAGKPVTLIVPDGTWRQASKVRNRVPGLKDVPCATLPAGGEPSVYRLRSEAHEHGLATLEAIARALGILEGDEVRRALEHPFRAMVERTLWTRGEVETKNVTGGIPEGALRHDPKSGLARERLS</sequence>
<dbReference type="InterPro" id="IPR005636">
    <property type="entry name" value="DTW"/>
</dbReference>
<evidence type="ECO:0000256" key="1">
    <source>
        <dbReference type="ARBA" id="ARBA00012386"/>
    </source>
</evidence>
<keyword evidence="2" id="KW-0808">Transferase</keyword>
<keyword evidence="9" id="KW-1185">Reference proteome</keyword>
<dbReference type="STRING" id="1391654.AKJ09_05550"/>
<dbReference type="EC" id="2.5.1.25" evidence="1"/>
<accession>A0A0K1PZS7</accession>
<dbReference type="PANTHER" id="PTHR21392:SF0">
    <property type="entry name" value="TRNA-URIDINE AMINOCARBOXYPROPYLTRANSFERASE 2"/>
    <property type="match status" value="1"/>
</dbReference>
<dbReference type="Pfam" id="PF03942">
    <property type="entry name" value="DTW"/>
    <property type="match status" value="1"/>
</dbReference>
<reference evidence="8 9" key="1">
    <citation type="submission" date="2015-08" db="EMBL/GenBank/DDBJ databases">
        <authorList>
            <person name="Babu N.S."/>
            <person name="Beckwith C.J."/>
            <person name="Beseler K.G."/>
            <person name="Brison A."/>
            <person name="Carone J.V."/>
            <person name="Caskin T.P."/>
            <person name="Diamond M."/>
            <person name="Durham M.E."/>
            <person name="Foxe J.M."/>
            <person name="Go M."/>
            <person name="Henderson B.A."/>
            <person name="Jones I.B."/>
            <person name="McGettigan J.A."/>
            <person name="Micheletti S.J."/>
            <person name="Nasrallah M.E."/>
            <person name="Ortiz D."/>
            <person name="Piller C.R."/>
            <person name="Privatt S.R."/>
            <person name="Schneider S.L."/>
            <person name="Sharp S."/>
            <person name="Smith T.C."/>
            <person name="Stanton J.D."/>
            <person name="Ullery H.E."/>
            <person name="Wilson R.J."/>
            <person name="Serrano M.G."/>
            <person name="Buck G."/>
            <person name="Lee V."/>
            <person name="Wang Y."/>
            <person name="Carvalho R."/>
            <person name="Voegtly L."/>
            <person name="Shi R."/>
            <person name="Duckworth R."/>
            <person name="Johnson A."/>
            <person name="Loviza R."/>
            <person name="Walstead R."/>
            <person name="Shah Z."/>
            <person name="Kiflezghi M."/>
            <person name="Wade K."/>
            <person name="Ball S.L."/>
            <person name="Bradley K.W."/>
            <person name="Asai D.J."/>
            <person name="Bowman C.A."/>
            <person name="Russell D.A."/>
            <person name="Pope W.H."/>
            <person name="Jacobs-Sera D."/>
            <person name="Hendrix R.W."/>
            <person name="Hatfull G.F."/>
        </authorList>
    </citation>
    <scope>NUCLEOTIDE SEQUENCE [LARGE SCALE GENOMIC DNA]</scope>
    <source>
        <strain evidence="8 9">DSM 27648</strain>
    </source>
</reference>
<evidence type="ECO:0000259" key="7">
    <source>
        <dbReference type="SMART" id="SM01144"/>
    </source>
</evidence>
<keyword evidence="3" id="KW-0949">S-adenosyl-L-methionine</keyword>
<dbReference type="GO" id="GO:0016432">
    <property type="term" value="F:tRNA-uridine aminocarboxypropyltransferase activity"/>
    <property type="evidence" value="ECO:0007669"/>
    <property type="project" value="UniProtKB-EC"/>
</dbReference>
<dbReference type="KEGG" id="llu:AKJ09_05550"/>
<evidence type="ECO:0000256" key="5">
    <source>
        <dbReference type="ARBA" id="ARBA00034489"/>
    </source>
</evidence>
<evidence type="ECO:0000256" key="6">
    <source>
        <dbReference type="SAM" id="MobiDB-lite"/>
    </source>
</evidence>
<protein>
    <recommendedName>
        <fullName evidence="1">tRNA-uridine aminocarboxypropyltransferase</fullName>
        <ecNumber evidence="1">2.5.1.25</ecNumber>
    </recommendedName>
</protein>
<feature type="compositionally biased region" description="Basic and acidic residues" evidence="6">
    <location>
        <begin position="192"/>
        <end position="207"/>
    </location>
</feature>